<name>A0A9P9DU27_9PLEO</name>
<comment type="caution">
    <text evidence="3">The sequence shown here is derived from an EMBL/GenBank/DDBJ whole genome shotgun (WGS) entry which is preliminary data.</text>
</comment>
<dbReference type="EMBL" id="JAGMWT010000007">
    <property type="protein sequence ID" value="KAH7125286.1"/>
    <property type="molecule type" value="Genomic_DNA"/>
</dbReference>
<sequence length="108" mass="12502">MNQSNRATGSGILFPHKREARDERRETKESAERRKKHKIYRVWAEIMTAGDLRVGVFVFQNMDLFFWQGHGTGGLLVPMNPTIWTLMVFSALYFTKSSFLAIESENFA</sequence>
<feature type="region of interest" description="Disordered" evidence="1">
    <location>
        <begin position="1"/>
        <end position="34"/>
    </location>
</feature>
<keyword evidence="2" id="KW-0472">Membrane</keyword>
<dbReference type="Proteomes" id="UP000700596">
    <property type="component" value="Unassembled WGS sequence"/>
</dbReference>
<reference evidence="3" key="1">
    <citation type="journal article" date="2021" name="Nat. Commun.">
        <title>Genetic determinants of endophytism in the Arabidopsis root mycobiome.</title>
        <authorList>
            <person name="Mesny F."/>
            <person name="Miyauchi S."/>
            <person name="Thiergart T."/>
            <person name="Pickel B."/>
            <person name="Atanasova L."/>
            <person name="Karlsson M."/>
            <person name="Huettel B."/>
            <person name="Barry K.W."/>
            <person name="Haridas S."/>
            <person name="Chen C."/>
            <person name="Bauer D."/>
            <person name="Andreopoulos W."/>
            <person name="Pangilinan J."/>
            <person name="LaButti K."/>
            <person name="Riley R."/>
            <person name="Lipzen A."/>
            <person name="Clum A."/>
            <person name="Drula E."/>
            <person name="Henrissat B."/>
            <person name="Kohler A."/>
            <person name="Grigoriev I.V."/>
            <person name="Martin F.M."/>
            <person name="Hacquard S."/>
        </authorList>
    </citation>
    <scope>NUCLEOTIDE SEQUENCE</scope>
    <source>
        <strain evidence="3">MPI-CAGE-CH-0243</strain>
    </source>
</reference>
<evidence type="ECO:0000256" key="1">
    <source>
        <dbReference type="SAM" id="MobiDB-lite"/>
    </source>
</evidence>
<evidence type="ECO:0000313" key="4">
    <source>
        <dbReference type="Proteomes" id="UP000700596"/>
    </source>
</evidence>
<keyword evidence="2" id="KW-0812">Transmembrane</keyword>
<proteinExistence type="predicted"/>
<dbReference type="AlphaFoldDB" id="A0A9P9DU27"/>
<feature type="compositionally biased region" description="Basic and acidic residues" evidence="1">
    <location>
        <begin position="16"/>
        <end position="32"/>
    </location>
</feature>
<keyword evidence="2" id="KW-1133">Transmembrane helix</keyword>
<evidence type="ECO:0000313" key="3">
    <source>
        <dbReference type="EMBL" id="KAH7125286.1"/>
    </source>
</evidence>
<feature type="transmembrane region" description="Helical" evidence="2">
    <location>
        <begin position="82"/>
        <end position="102"/>
    </location>
</feature>
<protein>
    <submittedName>
        <fullName evidence="3">Uncharacterized protein</fullName>
    </submittedName>
</protein>
<organism evidence="3 4">
    <name type="scientific">Dendryphion nanum</name>
    <dbReference type="NCBI Taxonomy" id="256645"/>
    <lineage>
        <taxon>Eukaryota</taxon>
        <taxon>Fungi</taxon>
        <taxon>Dikarya</taxon>
        <taxon>Ascomycota</taxon>
        <taxon>Pezizomycotina</taxon>
        <taxon>Dothideomycetes</taxon>
        <taxon>Pleosporomycetidae</taxon>
        <taxon>Pleosporales</taxon>
        <taxon>Torulaceae</taxon>
        <taxon>Dendryphion</taxon>
    </lineage>
</organism>
<evidence type="ECO:0000256" key="2">
    <source>
        <dbReference type="SAM" id="Phobius"/>
    </source>
</evidence>
<keyword evidence="4" id="KW-1185">Reference proteome</keyword>
<gene>
    <name evidence="3" type="ORF">B0J11DRAFT_527946</name>
</gene>
<feature type="transmembrane region" description="Helical" evidence="2">
    <location>
        <begin position="42"/>
        <end position="62"/>
    </location>
</feature>
<accession>A0A9P9DU27</accession>